<evidence type="ECO:0000313" key="6">
    <source>
        <dbReference type="Proteomes" id="UP000307657"/>
    </source>
</evidence>
<dbReference type="PROSITE" id="PS00041">
    <property type="entry name" value="HTH_ARAC_FAMILY_1"/>
    <property type="match status" value="1"/>
</dbReference>
<protein>
    <submittedName>
        <fullName evidence="5">Helix-turn-helix transcriptional regulator</fullName>
    </submittedName>
</protein>
<dbReference type="RefSeq" id="WP_136843715.1">
    <property type="nucleotide sequence ID" value="NZ_SUPL01000005.1"/>
</dbReference>
<dbReference type="Pfam" id="PF12833">
    <property type="entry name" value="HTH_18"/>
    <property type="match status" value="1"/>
</dbReference>
<organism evidence="5 6">
    <name type="scientific">Pontimicrobium aquaticum</name>
    <dbReference type="NCBI Taxonomy" id="2565367"/>
    <lineage>
        <taxon>Bacteria</taxon>
        <taxon>Pseudomonadati</taxon>
        <taxon>Bacteroidota</taxon>
        <taxon>Flavobacteriia</taxon>
        <taxon>Flavobacteriales</taxon>
        <taxon>Flavobacteriaceae</taxon>
        <taxon>Pontimicrobium</taxon>
    </lineage>
</organism>
<keyword evidence="2" id="KW-0238">DNA-binding</keyword>
<gene>
    <name evidence="5" type="ORF">E5167_10190</name>
</gene>
<dbReference type="OrthoDB" id="2666928at2"/>
<dbReference type="AlphaFoldDB" id="A0A4U0ESG8"/>
<evidence type="ECO:0000256" key="2">
    <source>
        <dbReference type="ARBA" id="ARBA00023125"/>
    </source>
</evidence>
<proteinExistence type="predicted"/>
<evidence type="ECO:0000256" key="1">
    <source>
        <dbReference type="ARBA" id="ARBA00023015"/>
    </source>
</evidence>
<dbReference type="GO" id="GO:0003700">
    <property type="term" value="F:DNA-binding transcription factor activity"/>
    <property type="evidence" value="ECO:0007669"/>
    <property type="project" value="InterPro"/>
</dbReference>
<comment type="caution">
    <text evidence="5">The sequence shown here is derived from an EMBL/GenBank/DDBJ whole genome shotgun (WGS) entry which is preliminary data.</text>
</comment>
<keyword evidence="6" id="KW-1185">Reference proteome</keyword>
<evidence type="ECO:0000259" key="4">
    <source>
        <dbReference type="PROSITE" id="PS01124"/>
    </source>
</evidence>
<dbReference type="SUPFAM" id="SSF46689">
    <property type="entry name" value="Homeodomain-like"/>
    <property type="match status" value="1"/>
</dbReference>
<dbReference type="InterPro" id="IPR018060">
    <property type="entry name" value="HTH_AraC"/>
</dbReference>
<keyword evidence="1" id="KW-0805">Transcription regulation</keyword>
<keyword evidence="3" id="KW-0804">Transcription</keyword>
<dbReference type="PANTHER" id="PTHR43280">
    <property type="entry name" value="ARAC-FAMILY TRANSCRIPTIONAL REGULATOR"/>
    <property type="match status" value="1"/>
</dbReference>
<dbReference type="InterPro" id="IPR020449">
    <property type="entry name" value="Tscrpt_reg_AraC-type_HTH"/>
</dbReference>
<dbReference type="InterPro" id="IPR009057">
    <property type="entry name" value="Homeodomain-like_sf"/>
</dbReference>
<evidence type="ECO:0000313" key="5">
    <source>
        <dbReference type="EMBL" id="TJY34671.1"/>
    </source>
</evidence>
<feature type="domain" description="HTH araC/xylS-type" evidence="4">
    <location>
        <begin position="175"/>
        <end position="273"/>
    </location>
</feature>
<dbReference type="Proteomes" id="UP000307657">
    <property type="component" value="Unassembled WGS sequence"/>
</dbReference>
<dbReference type="PANTHER" id="PTHR43280:SF32">
    <property type="entry name" value="TRANSCRIPTIONAL REGULATORY PROTEIN"/>
    <property type="match status" value="1"/>
</dbReference>
<reference evidence="5 6" key="1">
    <citation type="submission" date="2019-04" db="EMBL/GenBank/DDBJ databases">
        <title>Lacinutrix sp. nov., isolated from marine water.</title>
        <authorList>
            <person name="Kim W."/>
        </authorList>
    </citation>
    <scope>NUCLEOTIDE SEQUENCE [LARGE SCALE GENOMIC DNA]</scope>
    <source>
        <strain evidence="5 6">CAU 1491</strain>
    </source>
</reference>
<dbReference type="EMBL" id="SUPL01000005">
    <property type="protein sequence ID" value="TJY34671.1"/>
    <property type="molecule type" value="Genomic_DNA"/>
</dbReference>
<dbReference type="InterPro" id="IPR018062">
    <property type="entry name" value="HTH_AraC-typ_CS"/>
</dbReference>
<dbReference type="GO" id="GO:0043565">
    <property type="term" value="F:sequence-specific DNA binding"/>
    <property type="evidence" value="ECO:0007669"/>
    <property type="project" value="InterPro"/>
</dbReference>
<name>A0A4U0ESG8_9FLAO</name>
<dbReference type="PROSITE" id="PS01124">
    <property type="entry name" value="HTH_ARAC_FAMILY_2"/>
    <property type="match status" value="1"/>
</dbReference>
<dbReference type="SMART" id="SM00342">
    <property type="entry name" value="HTH_ARAC"/>
    <property type="match status" value="1"/>
</dbReference>
<accession>A0A4U0ESG8</accession>
<sequence length="280" mass="32707">MEYFGNSREFFMVSKLTNLNLKRLTIFDNNYFAIIWFRSDLNVISIDDSLKIFMRNELLFLTEISKINIEESCNARVIVFNGLFGGCLKNDAMANFKNNIFSTGKGGLKAIKITDNLINEFELLWRLFQIEIHTNNYLKLGMLQGLLNNFLILCLRIFKLNKALLIDSGELSLIKKYIHLVDQFFRTKHTVTEYATLLNKSPKTLSNLFSKEGVKSPLKYINERKMNEAKRLLYFSDKSIQEIAYSIGYESTKSFSRFFKNQEGISPYCYRIRKKGKKEC</sequence>
<evidence type="ECO:0000256" key="3">
    <source>
        <dbReference type="ARBA" id="ARBA00023163"/>
    </source>
</evidence>
<dbReference type="Gene3D" id="1.10.10.60">
    <property type="entry name" value="Homeodomain-like"/>
    <property type="match status" value="1"/>
</dbReference>
<dbReference type="PRINTS" id="PR00032">
    <property type="entry name" value="HTHARAC"/>
</dbReference>